<evidence type="ECO:0000256" key="1">
    <source>
        <dbReference type="ARBA" id="ARBA00007665"/>
    </source>
</evidence>
<dbReference type="GO" id="GO:0005737">
    <property type="term" value="C:cytoplasm"/>
    <property type="evidence" value="ECO:0007669"/>
    <property type="project" value="TreeGrafter"/>
</dbReference>
<protein>
    <submittedName>
        <fullName evidence="6">Protein IMPACT homolog</fullName>
    </submittedName>
</protein>
<dbReference type="InterPro" id="IPR023582">
    <property type="entry name" value="Impact"/>
</dbReference>
<evidence type="ECO:0000256" key="2">
    <source>
        <dbReference type="SAM" id="Coils"/>
    </source>
</evidence>
<dbReference type="OrthoDB" id="6125938at2759"/>
<accession>A0A8B8AG95</accession>
<dbReference type="SUPFAM" id="SSF54211">
    <property type="entry name" value="Ribosomal protein S5 domain 2-like"/>
    <property type="match status" value="1"/>
</dbReference>
<dbReference type="Proteomes" id="UP000694844">
    <property type="component" value="Chromosome 6"/>
</dbReference>
<feature type="compositionally biased region" description="Polar residues" evidence="3">
    <location>
        <begin position="1"/>
        <end position="16"/>
    </location>
</feature>
<name>A0A8B8AG95_CRAVI</name>
<keyword evidence="5" id="KW-1185">Reference proteome</keyword>
<sequence length="421" mass="47529">MPTDTRSTIRNGANSKKQADKCSPKSAGKSNTPTANTPSREPLSARQDNQSGSATTRSQSIENIKLSIDSIQNDIWEGDQSINSKLKQVSKQSESNYDDISYLRQENAQLRRELELLRSVVIRMDRRMIAVENEVTDLRDRSMRDNILIHNFPYTPNEDLATTMPVTFKQSLGVDVQFVRIHRNGIRPQHNSDRPITITAKLTDRNKIHVILNAQKQKKIAKQSLPFFITTQQPASVVAARNRLYDTADSLRKQNISAKIKKNNIILPNGSSYKDDVPFLSNADALMITPEDTETLDSVATKSSEPVKKNGSEFLAFGARVNTVAEVKNLYSKVLIDPYAASADNRILVYRLITEDGTTHENYHDDYEHGAGRRLLRHMRENHIQNAAFVITRWMGEGHIGPQRFSIMENLVNEVANSLDE</sequence>
<feature type="compositionally biased region" description="Polar residues" evidence="3">
    <location>
        <begin position="46"/>
        <end position="60"/>
    </location>
</feature>
<organism evidence="5 6">
    <name type="scientific">Crassostrea virginica</name>
    <name type="common">Eastern oyster</name>
    <dbReference type="NCBI Taxonomy" id="6565"/>
    <lineage>
        <taxon>Eukaryota</taxon>
        <taxon>Metazoa</taxon>
        <taxon>Spiralia</taxon>
        <taxon>Lophotrochozoa</taxon>
        <taxon>Mollusca</taxon>
        <taxon>Bivalvia</taxon>
        <taxon>Autobranchia</taxon>
        <taxon>Pteriomorphia</taxon>
        <taxon>Ostreida</taxon>
        <taxon>Ostreoidea</taxon>
        <taxon>Ostreidae</taxon>
        <taxon>Crassostrea</taxon>
    </lineage>
</organism>
<dbReference type="InterPro" id="IPR001498">
    <property type="entry name" value="Impact_N"/>
</dbReference>
<dbReference type="KEGG" id="cvn:111102159"/>
<dbReference type="AlphaFoldDB" id="A0A8B8AG95"/>
<evidence type="ECO:0000259" key="4">
    <source>
        <dbReference type="Pfam" id="PF01205"/>
    </source>
</evidence>
<dbReference type="GO" id="GO:0140469">
    <property type="term" value="P:GCN2-mediated signaling"/>
    <property type="evidence" value="ECO:0007669"/>
    <property type="project" value="TreeGrafter"/>
</dbReference>
<dbReference type="GeneID" id="111102159"/>
<dbReference type="GO" id="GO:0006446">
    <property type="term" value="P:regulation of translational initiation"/>
    <property type="evidence" value="ECO:0007669"/>
    <property type="project" value="TreeGrafter"/>
</dbReference>
<dbReference type="RefSeq" id="XP_022290517.1">
    <property type="nucleotide sequence ID" value="XM_022434809.1"/>
</dbReference>
<comment type="similarity">
    <text evidence="1">Belongs to the IMPACT family.</text>
</comment>
<evidence type="ECO:0000313" key="5">
    <source>
        <dbReference type="Proteomes" id="UP000694844"/>
    </source>
</evidence>
<feature type="domain" description="Impact N-terminal" evidence="4">
    <location>
        <begin position="311"/>
        <end position="415"/>
    </location>
</feature>
<dbReference type="PANTHER" id="PTHR16301">
    <property type="entry name" value="IMPACT-RELATED"/>
    <property type="match status" value="1"/>
</dbReference>
<dbReference type="InterPro" id="IPR020568">
    <property type="entry name" value="Ribosomal_Su5_D2-typ_SF"/>
</dbReference>
<evidence type="ECO:0000256" key="3">
    <source>
        <dbReference type="SAM" id="MobiDB-lite"/>
    </source>
</evidence>
<proteinExistence type="inferred from homology"/>
<keyword evidence="2" id="KW-0175">Coiled coil</keyword>
<feature type="coiled-coil region" evidence="2">
    <location>
        <begin position="100"/>
        <end position="127"/>
    </location>
</feature>
<reference evidence="6" key="1">
    <citation type="submission" date="2025-08" db="UniProtKB">
        <authorList>
            <consortium name="RefSeq"/>
        </authorList>
    </citation>
    <scope>IDENTIFICATION</scope>
    <source>
        <tissue evidence="6">Whole sample</tissue>
    </source>
</reference>
<feature type="compositionally biased region" description="Polar residues" evidence="3">
    <location>
        <begin position="28"/>
        <end position="39"/>
    </location>
</feature>
<dbReference type="PANTHER" id="PTHR16301:SF25">
    <property type="entry name" value="PROTEIN IMPACT"/>
    <property type="match status" value="1"/>
</dbReference>
<dbReference type="Gene3D" id="3.30.230.30">
    <property type="entry name" value="Impact, N-terminal domain"/>
    <property type="match status" value="1"/>
</dbReference>
<evidence type="ECO:0000313" key="6">
    <source>
        <dbReference type="RefSeq" id="XP_022290517.1"/>
    </source>
</evidence>
<dbReference type="Pfam" id="PF01205">
    <property type="entry name" value="Impact_N"/>
    <property type="match status" value="1"/>
</dbReference>
<dbReference type="InterPro" id="IPR036956">
    <property type="entry name" value="Impact_N_sf"/>
</dbReference>
<feature type="region of interest" description="Disordered" evidence="3">
    <location>
        <begin position="1"/>
        <end position="60"/>
    </location>
</feature>
<gene>
    <name evidence="6" type="primary">LOC111102159</name>
</gene>